<name>A7WQM4_OXYMA</name>
<feature type="compositionally biased region" description="Polar residues" evidence="1">
    <location>
        <begin position="1"/>
        <end position="21"/>
    </location>
</feature>
<reference evidence="2" key="1">
    <citation type="journal article" date="2007" name="Proc. Natl. Acad. Sci. U.S.A.">
        <title>Spliced leader RNA trans-splicing in dinoflagellates.</title>
        <authorList>
            <person name="Zhang H."/>
            <person name="Hou Y."/>
            <person name="Miranda L."/>
            <person name="Campbell D.A."/>
            <person name="Sturm N.R."/>
            <person name="Gaasterland T."/>
            <person name="Lin S."/>
        </authorList>
    </citation>
    <scope>NUCLEOTIDE SEQUENCE</scope>
    <source>
        <strain evidence="2">Om-5p-38</strain>
    </source>
</reference>
<dbReference type="EMBL" id="EF134363">
    <property type="protein sequence ID" value="ABV22477.1"/>
    <property type="molecule type" value="mRNA"/>
</dbReference>
<dbReference type="AlphaFoldDB" id="A7WQM4"/>
<sequence length="95" mass="10776">MKTSVGKTVSPQAEETPTLMTEDSKLAKVQSSRQMMAAHMGPHQKPQRTNPNLSKPEFSSMNDGTKVMQERAKAPPKHVDWKPQRHIFQPRQGPW</sequence>
<accession>A7WQM4</accession>
<feature type="compositionally biased region" description="Basic and acidic residues" evidence="1">
    <location>
        <begin position="68"/>
        <end position="83"/>
    </location>
</feature>
<evidence type="ECO:0000256" key="1">
    <source>
        <dbReference type="SAM" id="MobiDB-lite"/>
    </source>
</evidence>
<feature type="compositionally biased region" description="Polar residues" evidence="1">
    <location>
        <begin position="47"/>
        <end position="63"/>
    </location>
</feature>
<feature type="region of interest" description="Disordered" evidence="1">
    <location>
        <begin position="1"/>
        <end position="95"/>
    </location>
</feature>
<evidence type="ECO:0000313" key="2">
    <source>
        <dbReference type="EMBL" id="ABV22477.1"/>
    </source>
</evidence>
<organism evidence="2">
    <name type="scientific">Oxyrrhis marina</name>
    <name type="common">Dinoflagellate</name>
    <dbReference type="NCBI Taxonomy" id="2969"/>
    <lineage>
        <taxon>Eukaryota</taxon>
        <taxon>Sar</taxon>
        <taxon>Alveolata</taxon>
        <taxon>Dinophyceae</taxon>
        <taxon>Oxyrrhinales</taxon>
        <taxon>Oxyrrhinaceae</taxon>
        <taxon>Oxyrrhis</taxon>
    </lineage>
</organism>
<protein>
    <submittedName>
        <fullName evidence="2">Uncharacterized protein</fullName>
    </submittedName>
</protein>
<proteinExistence type="evidence at transcript level"/>